<sequence length="78" mass="8657">RGFGFVIYKDPSSVEKVLAAGPHHLDSKLVDPKIALPRQMNSTAQPKMVTRTKKMFIGGLSASTTIEDIKSYFQQYGK</sequence>
<evidence type="ECO:0000313" key="6">
    <source>
        <dbReference type="EnsemblMetazoa" id="HelroP145708"/>
    </source>
</evidence>
<dbReference type="STRING" id="6412.T1EJM3"/>
<dbReference type="EMBL" id="KB096743">
    <property type="protein sequence ID" value="ESO01621.1"/>
    <property type="molecule type" value="Genomic_DNA"/>
</dbReference>
<evidence type="ECO:0000313" key="7">
    <source>
        <dbReference type="Proteomes" id="UP000015101"/>
    </source>
</evidence>
<dbReference type="InterPro" id="IPR012677">
    <property type="entry name" value="Nucleotide-bd_a/b_plait_sf"/>
</dbReference>
<dbReference type="AlphaFoldDB" id="T1EJM3"/>
<evidence type="ECO:0000256" key="4">
    <source>
        <dbReference type="ARBA" id="ARBA00022884"/>
    </source>
</evidence>
<dbReference type="PANTHER" id="PTHR48032:SF18">
    <property type="entry name" value="RRM DOMAIN-CONTAINING PROTEIN"/>
    <property type="match status" value="1"/>
</dbReference>
<reference evidence="6" key="3">
    <citation type="submission" date="2015-06" db="UniProtKB">
        <authorList>
            <consortium name="EnsemblMetazoa"/>
        </authorList>
    </citation>
    <scope>IDENTIFICATION</scope>
</reference>
<dbReference type="GO" id="GO:0003723">
    <property type="term" value="F:RNA binding"/>
    <property type="evidence" value="ECO:0007669"/>
    <property type="project" value="UniProtKB-KW"/>
</dbReference>
<dbReference type="HOGENOM" id="CLU_012062_1_5_1"/>
<dbReference type="OrthoDB" id="1875751at2759"/>
<comment type="subcellular location">
    <subcellularLocation>
        <location evidence="1">Cytoplasm</location>
    </subcellularLocation>
</comment>
<keyword evidence="2" id="KW-0963">Cytoplasm</keyword>
<dbReference type="OMA" id="IRICDFV"/>
<organism evidence="6 7">
    <name type="scientific">Helobdella robusta</name>
    <name type="common">Californian leech</name>
    <dbReference type="NCBI Taxonomy" id="6412"/>
    <lineage>
        <taxon>Eukaryota</taxon>
        <taxon>Metazoa</taxon>
        <taxon>Spiralia</taxon>
        <taxon>Lophotrochozoa</taxon>
        <taxon>Annelida</taxon>
        <taxon>Clitellata</taxon>
        <taxon>Hirudinea</taxon>
        <taxon>Rhynchobdellida</taxon>
        <taxon>Glossiphoniidae</taxon>
        <taxon>Helobdella</taxon>
    </lineage>
</organism>
<reference evidence="7" key="1">
    <citation type="submission" date="2012-12" db="EMBL/GenBank/DDBJ databases">
        <authorList>
            <person name="Hellsten U."/>
            <person name="Grimwood J."/>
            <person name="Chapman J.A."/>
            <person name="Shapiro H."/>
            <person name="Aerts A."/>
            <person name="Otillar R.P."/>
            <person name="Terry A.Y."/>
            <person name="Boore J.L."/>
            <person name="Simakov O."/>
            <person name="Marletaz F."/>
            <person name="Cho S.-J."/>
            <person name="Edsinger-Gonzales E."/>
            <person name="Havlak P."/>
            <person name="Kuo D.-H."/>
            <person name="Larsson T."/>
            <person name="Lv J."/>
            <person name="Arendt D."/>
            <person name="Savage R."/>
            <person name="Osoegawa K."/>
            <person name="de Jong P."/>
            <person name="Lindberg D.R."/>
            <person name="Seaver E.C."/>
            <person name="Weisblat D.A."/>
            <person name="Putnam N.H."/>
            <person name="Grigoriev I.V."/>
            <person name="Rokhsar D.S."/>
        </authorList>
    </citation>
    <scope>NUCLEOTIDE SEQUENCE</scope>
</reference>
<dbReference type="KEGG" id="hro:HELRODRAFT_145708"/>
<accession>T1EJM3</accession>
<evidence type="ECO:0008006" key="8">
    <source>
        <dbReference type="Google" id="ProtNLM"/>
    </source>
</evidence>
<dbReference type="Gene3D" id="3.30.70.330">
    <property type="match status" value="2"/>
</dbReference>
<name>T1EJM3_HELRO</name>
<reference evidence="5 7" key="2">
    <citation type="journal article" date="2013" name="Nature">
        <title>Insights into bilaterian evolution from three spiralian genomes.</title>
        <authorList>
            <person name="Simakov O."/>
            <person name="Marletaz F."/>
            <person name="Cho S.J."/>
            <person name="Edsinger-Gonzales E."/>
            <person name="Havlak P."/>
            <person name="Hellsten U."/>
            <person name="Kuo D.H."/>
            <person name="Larsson T."/>
            <person name="Lv J."/>
            <person name="Arendt D."/>
            <person name="Savage R."/>
            <person name="Osoegawa K."/>
            <person name="de Jong P."/>
            <person name="Grimwood J."/>
            <person name="Chapman J.A."/>
            <person name="Shapiro H."/>
            <person name="Aerts A."/>
            <person name="Otillar R.P."/>
            <person name="Terry A.Y."/>
            <person name="Boore J.L."/>
            <person name="Grigoriev I.V."/>
            <person name="Lindberg D.R."/>
            <person name="Seaver E.C."/>
            <person name="Weisblat D.A."/>
            <person name="Putnam N.H."/>
            <person name="Rokhsar D.S."/>
        </authorList>
    </citation>
    <scope>NUCLEOTIDE SEQUENCE</scope>
</reference>
<dbReference type="EMBL" id="AMQM01004966">
    <property type="status" value="NOT_ANNOTATED_CDS"/>
    <property type="molecule type" value="Genomic_DNA"/>
</dbReference>
<dbReference type="Proteomes" id="UP000015101">
    <property type="component" value="Unassembled WGS sequence"/>
</dbReference>
<keyword evidence="7" id="KW-1185">Reference proteome</keyword>
<keyword evidence="3" id="KW-0677">Repeat</keyword>
<dbReference type="InterPro" id="IPR035979">
    <property type="entry name" value="RBD_domain_sf"/>
</dbReference>
<dbReference type="RefSeq" id="XP_009020275.1">
    <property type="nucleotide sequence ID" value="XM_009022027.1"/>
</dbReference>
<evidence type="ECO:0000256" key="3">
    <source>
        <dbReference type="ARBA" id="ARBA00022737"/>
    </source>
</evidence>
<proteinExistence type="predicted"/>
<dbReference type="eggNOG" id="KOG4205">
    <property type="taxonomic scope" value="Eukaryota"/>
</dbReference>
<dbReference type="GO" id="GO:0005737">
    <property type="term" value="C:cytoplasm"/>
    <property type="evidence" value="ECO:0007669"/>
    <property type="project" value="UniProtKB-SubCell"/>
</dbReference>
<dbReference type="GeneID" id="20196773"/>
<dbReference type="InParanoid" id="T1EJM3"/>
<dbReference type="EnsemblMetazoa" id="HelroT145708">
    <property type="protein sequence ID" value="HelroP145708"/>
    <property type="gene ID" value="HelroG145708"/>
</dbReference>
<evidence type="ECO:0000256" key="1">
    <source>
        <dbReference type="ARBA" id="ARBA00004496"/>
    </source>
</evidence>
<protein>
    <recommendedName>
        <fullName evidence="8">RRM domain-containing protein</fullName>
    </recommendedName>
</protein>
<dbReference type="SUPFAM" id="SSF54928">
    <property type="entry name" value="RNA-binding domain, RBD"/>
    <property type="match status" value="1"/>
</dbReference>
<dbReference type="CTD" id="20196773"/>
<gene>
    <name evidence="6" type="primary">20196773</name>
    <name evidence="5" type="ORF">HELRODRAFT_145708</name>
</gene>
<evidence type="ECO:0000313" key="5">
    <source>
        <dbReference type="EMBL" id="ESO01621.1"/>
    </source>
</evidence>
<evidence type="ECO:0000256" key="2">
    <source>
        <dbReference type="ARBA" id="ARBA00022490"/>
    </source>
</evidence>
<dbReference type="PANTHER" id="PTHR48032">
    <property type="entry name" value="RNA-BINDING PROTEIN MUSASHI HOMOLOG RBP6"/>
    <property type="match status" value="1"/>
</dbReference>
<keyword evidence="4" id="KW-0694">RNA-binding</keyword>